<organism evidence="3 4">
    <name type="scientific">Stentor coeruleus</name>
    <dbReference type="NCBI Taxonomy" id="5963"/>
    <lineage>
        <taxon>Eukaryota</taxon>
        <taxon>Sar</taxon>
        <taxon>Alveolata</taxon>
        <taxon>Ciliophora</taxon>
        <taxon>Postciliodesmatophora</taxon>
        <taxon>Heterotrichea</taxon>
        <taxon>Heterotrichida</taxon>
        <taxon>Stentoridae</taxon>
        <taxon>Stentor</taxon>
    </lineage>
</organism>
<name>A0A1R2AXH3_9CILI</name>
<keyword evidence="1" id="KW-0433">Leucine-rich repeat</keyword>
<reference evidence="3 4" key="1">
    <citation type="submission" date="2016-11" db="EMBL/GenBank/DDBJ databases">
        <title>The macronuclear genome of Stentor coeruleus: a giant cell with tiny introns.</title>
        <authorList>
            <person name="Slabodnick M."/>
            <person name="Ruby J.G."/>
            <person name="Reiff S.B."/>
            <person name="Swart E.C."/>
            <person name="Gosai S."/>
            <person name="Prabakaran S."/>
            <person name="Witkowska E."/>
            <person name="Larue G.E."/>
            <person name="Fisher S."/>
            <person name="Freeman R.M."/>
            <person name="Gunawardena J."/>
            <person name="Chu W."/>
            <person name="Stover N.A."/>
            <person name="Gregory B.D."/>
            <person name="Nowacki M."/>
            <person name="Derisi J."/>
            <person name="Roy S.W."/>
            <person name="Marshall W.F."/>
            <person name="Sood P."/>
        </authorList>
    </citation>
    <scope>NUCLEOTIDE SEQUENCE [LARGE SCALE GENOMIC DNA]</scope>
    <source>
        <strain evidence="3">WM001</strain>
    </source>
</reference>
<proteinExistence type="predicted"/>
<dbReference type="PANTHER" id="PTHR15454:SF56">
    <property type="entry name" value="PROTEIN PHOSPHATASE 1 REGULATORY SUBUNIT 7-RELATED"/>
    <property type="match status" value="1"/>
</dbReference>
<accession>A0A1R2AXH3</accession>
<evidence type="ECO:0000313" key="4">
    <source>
        <dbReference type="Proteomes" id="UP000187209"/>
    </source>
</evidence>
<dbReference type="PROSITE" id="PS51450">
    <property type="entry name" value="LRR"/>
    <property type="match status" value="1"/>
</dbReference>
<dbReference type="AlphaFoldDB" id="A0A1R2AXH3"/>
<sequence>MNSKKSINYENVMTRMEWFHNFKAIFNTLTTEEDILAPVDKLLLLKELNIRIPKLPFKNPELYYTKSKVQGFSLGEILSHINSLEDHFLTFDQFIDSLIYLSIDKKRKQKKASIRFKANPIPELSPHRQTYTFSYESTCSDTIPKAFSKSSQNISGNYFLPSDQDNNFSSISIQKVSTDNEKPSVRTPSPINNCALDLSFPDIKLITYPEIKTQGNLQYLSLAGNSLISTKYDFPQGLIVLNLASNHFSELKFQVNLPNLSLLNLTSNQISLIKETSSFLNIKELYIANNCITTINILCYLTSLYLIDCSYNEIQSFEDIAQLAISKKLGILKLRGNPISSLDNYKESVISILSRLYCFDPLNIISLSYYKNLGSLPFLPIKDIFEEVNEKMITKNPSEGSIVNKNKPSLIRNYSQNDMQNHSKITKVNSVIISNQSFKEKSHSKSNSIIRNNKKLNFTNTTKGSFNMSESDDIDMKNYGKSFTSMKDSMARVKNKKLLCTAGNPNINNGCKREFGKPEIAVMVGPPAVRNIKSKVCGKSPKCISLDISKKRKFK</sequence>
<dbReference type="EMBL" id="MPUH01001234">
    <property type="protein sequence ID" value="OMJ69145.1"/>
    <property type="molecule type" value="Genomic_DNA"/>
</dbReference>
<keyword evidence="2" id="KW-0677">Repeat</keyword>
<dbReference type="Proteomes" id="UP000187209">
    <property type="component" value="Unassembled WGS sequence"/>
</dbReference>
<dbReference type="PANTHER" id="PTHR15454">
    <property type="entry name" value="NISCHARIN RELATED"/>
    <property type="match status" value="1"/>
</dbReference>
<dbReference type="InterPro" id="IPR001611">
    <property type="entry name" value="Leu-rich_rpt"/>
</dbReference>
<evidence type="ECO:0000256" key="1">
    <source>
        <dbReference type="ARBA" id="ARBA00022614"/>
    </source>
</evidence>
<keyword evidence="4" id="KW-1185">Reference proteome</keyword>
<comment type="caution">
    <text evidence="3">The sequence shown here is derived from an EMBL/GenBank/DDBJ whole genome shotgun (WGS) entry which is preliminary data.</text>
</comment>
<dbReference type="OrthoDB" id="676979at2759"/>
<dbReference type="InterPro" id="IPR032675">
    <property type="entry name" value="LRR_dom_sf"/>
</dbReference>
<gene>
    <name evidence="3" type="ORF">SteCoe_33208</name>
</gene>
<dbReference type="SUPFAM" id="SSF52075">
    <property type="entry name" value="Outer arm dynein light chain 1"/>
    <property type="match status" value="1"/>
</dbReference>
<dbReference type="GO" id="GO:0005737">
    <property type="term" value="C:cytoplasm"/>
    <property type="evidence" value="ECO:0007669"/>
    <property type="project" value="TreeGrafter"/>
</dbReference>
<evidence type="ECO:0000313" key="3">
    <source>
        <dbReference type="EMBL" id="OMJ69145.1"/>
    </source>
</evidence>
<protein>
    <submittedName>
        <fullName evidence="3">Uncharacterized protein</fullName>
    </submittedName>
</protein>
<dbReference type="Gene3D" id="3.80.10.10">
    <property type="entry name" value="Ribonuclease Inhibitor"/>
    <property type="match status" value="2"/>
</dbReference>
<evidence type="ECO:0000256" key="2">
    <source>
        <dbReference type="ARBA" id="ARBA00022737"/>
    </source>
</evidence>